<evidence type="ECO:0008006" key="3">
    <source>
        <dbReference type="Google" id="ProtNLM"/>
    </source>
</evidence>
<dbReference type="Proteomes" id="UP000230903">
    <property type="component" value="Unassembled WGS sequence"/>
</dbReference>
<accession>A0A2H0UNA4</accession>
<evidence type="ECO:0000313" key="2">
    <source>
        <dbReference type="Proteomes" id="UP000230903"/>
    </source>
</evidence>
<reference evidence="2" key="1">
    <citation type="submission" date="2017-09" db="EMBL/GenBank/DDBJ databases">
        <title>Depth-based differentiation of microbial function through sediment-hosted aquifers and enrichment of novel symbionts in the deep terrestrial subsurface.</title>
        <authorList>
            <person name="Probst A.J."/>
            <person name="Ladd B."/>
            <person name="Jarett J.K."/>
            <person name="Geller-Mcgrath D.E."/>
            <person name="Sieber C.M.K."/>
            <person name="Emerson J.B."/>
            <person name="Anantharaman K."/>
            <person name="Thomas B.C."/>
            <person name="Malmstrom R."/>
            <person name="Stieglmeier M."/>
            <person name="Klingl A."/>
            <person name="Woyke T."/>
            <person name="Ryan C.M."/>
            <person name="Banfield J.F."/>
        </authorList>
    </citation>
    <scope>NUCLEOTIDE SEQUENCE [LARGE SCALE GENOMIC DNA]</scope>
</reference>
<protein>
    <recommendedName>
        <fullName evidence="3">Tetratricopeptide repeat protein</fullName>
    </recommendedName>
</protein>
<organism evidence="1 2">
    <name type="scientific">Candidatus Harrisonbacteria bacterium CG10_big_fil_rev_8_21_14_0_10_45_28</name>
    <dbReference type="NCBI Taxonomy" id="1974586"/>
    <lineage>
        <taxon>Bacteria</taxon>
        <taxon>Candidatus Harrisoniibacteriota</taxon>
    </lineage>
</organism>
<dbReference type="Gene3D" id="1.25.40.10">
    <property type="entry name" value="Tetratricopeptide repeat domain"/>
    <property type="match status" value="1"/>
</dbReference>
<dbReference type="EMBL" id="PFBC01000033">
    <property type="protein sequence ID" value="PIR87902.1"/>
    <property type="molecule type" value="Genomic_DNA"/>
</dbReference>
<gene>
    <name evidence="1" type="ORF">COU10_01985</name>
</gene>
<sequence length="150" mass="17734">MKTINEFKTVFDRAFKFYSPIGDEEIAKFLVKSIFQIMSQPNQSEAVSRLLISYIEPYMFKNDVRHLLALGQTYQLLWANYSQKEEDFKKAENYFLEAYRIGPNLPPVLYGLLDLYRMSRNDQKIKEFGEIILKYWPDDKEVAEIVGLIN</sequence>
<name>A0A2H0UNA4_9BACT</name>
<dbReference type="InterPro" id="IPR011990">
    <property type="entry name" value="TPR-like_helical_dom_sf"/>
</dbReference>
<proteinExistence type="predicted"/>
<dbReference type="SUPFAM" id="SSF81901">
    <property type="entry name" value="HCP-like"/>
    <property type="match status" value="1"/>
</dbReference>
<evidence type="ECO:0000313" key="1">
    <source>
        <dbReference type="EMBL" id="PIR87902.1"/>
    </source>
</evidence>
<dbReference type="AlphaFoldDB" id="A0A2H0UNA4"/>
<comment type="caution">
    <text evidence="1">The sequence shown here is derived from an EMBL/GenBank/DDBJ whole genome shotgun (WGS) entry which is preliminary data.</text>
</comment>